<keyword evidence="4" id="KW-0804">Transcription</keyword>
<comment type="caution">
    <text evidence="6">The sequence shown here is derived from an EMBL/GenBank/DDBJ whole genome shotgun (WGS) entry which is preliminary data.</text>
</comment>
<keyword evidence="1" id="KW-0678">Repressor</keyword>
<gene>
    <name evidence="6" type="ORF">CLOSTASPAR_04376</name>
</gene>
<dbReference type="EMBL" id="ACCJ01000359">
    <property type="protein sequence ID" value="EEG53552.1"/>
    <property type="molecule type" value="Genomic_DNA"/>
</dbReference>
<reference evidence="6 7" key="1">
    <citation type="submission" date="2009-02" db="EMBL/GenBank/DDBJ databases">
        <title>Draft genome sequence of Clostridium asparagiforme (DSM 15981).</title>
        <authorList>
            <person name="Sudarsanam P."/>
            <person name="Ley R."/>
            <person name="Guruge J."/>
            <person name="Turnbaugh P.J."/>
            <person name="Mahowald M."/>
            <person name="Liep D."/>
            <person name="Gordon J."/>
        </authorList>
    </citation>
    <scope>NUCLEOTIDE SEQUENCE [LARGE SCALE GENOMIC DNA]</scope>
    <source>
        <strain evidence="6 7">DSM 15981</strain>
    </source>
</reference>
<organism evidence="6 7">
    <name type="scientific">[Clostridium] asparagiforme DSM 15981</name>
    <dbReference type="NCBI Taxonomy" id="518636"/>
    <lineage>
        <taxon>Bacteria</taxon>
        <taxon>Bacillati</taxon>
        <taxon>Bacillota</taxon>
        <taxon>Clostridia</taxon>
        <taxon>Lachnospirales</taxon>
        <taxon>Lachnospiraceae</taxon>
        <taxon>Enterocloster</taxon>
    </lineage>
</organism>
<evidence type="ECO:0000313" key="7">
    <source>
        <dbReference type="Proteomes" id="UP000004756"/>
    </source>
</evidence>
<dbReference type="InterPro" id="IPR009061">
    <property type="entry name" value="DNA-bd_dom_put_sf"/>
</dbReference>
<dbReference type="InterPro" id="IPR000551">
    <property type="entry name" value="MerR-type_HTH_dom"/>
</dbReference>
<name>C0D530_9FIRM</name>
<dbReference type="PANTHER" id="PTHR30204">
    <property type="entry name" value="REDOX-CYCLING DRUG-SENSING TRANSCRIPTIONAL ACTIVATOR SOXR"/>
    <property type="match status" value="1"/>
</dbReference>
<keyword evidence="2" id="KW-0805">Transcription regulation</keyword>
<evidence type="ECO:0000256" key="4">
    <source>
        <dbReference type="ARBA" id="ARBA00023163"/>
    </source>
</evidence>
<keyword evidence="7" id="KW-1185">Reference proteome</keyword>
<dbReference type="PANTHER" id="PTHR30204:SF69">
    <property type="entry name" value="MERR-FAMILY TRANSCRIPTIONAL REGULATOR"/>
    <property type="match status" value="1"/>
</dbReference>
<evidence type="ECO:0000256" key="2">
    <source>
        <dbReference type="ARBA" id="ARBA00023015"/>
    </source>
</evidence>
<dbReference type="Pfam" id="PF13411">
    <property type="entry name" value="MerR_1"/>
    <property type="match status" value="1"/>
</dbReference>
<dbReference type="CDD" id="cd01109">
    <property type="entry name" value="HTH_YyaN"/>
    <property type="match status" value="1"/>
</dbReference>
<evidence type="ECO:0000256" key="1">
    <source>
        <dbReference type="ARBA" id="ARBA00022491"/>
    </source>
</evidence>
<protein>
    <submittedName>
        <fullName evidence="6">Transcriptional regulator, MerR family</fullName>
    </submittedName>
</protein>
<sequence length="151" mass="17841">MIYTLKQFAEMFNTTEHTIRYYTDINLLPCQRDKGNRRIFNEESVNWMQGIACLKGCGASIEDIKEYCDLCRLPESRETLYARYQIILRQREQAYKRIEEANATAAYMDEKVQHYEQILSGLIPDDSNPEYWTEDTRPFFRAKECRVKAGG</sequence>
<evidence type="ECO:0000313" key="6">
    <source>
        <dbReference type="EMBL" id="EEG53552.1"/>
    </source>
</evidence>
<dbReference type="GO" id="GO:0003700">
    <property type="term" value="F:DNA-binding transcription factor activity"/>
    <property type="evidence" value="ECO:0007669"/>
    <property type="project" value="InterPro"/>
</dbReference>
<evidence type="ECO:0000259" key="5">
    <source>
        <dbReference type="PROSITE" id="PS50937"/>
    </source>
</evidence>
<dbReference type="HOGENOM" id="CLU_060077_8_0_9"/>
<dbReference type="Proteomes" id="UP000004756">
    <property type="component" value="Unassembled WGS sequence"/>
</dbReference>
<dbReference type="InterPro" id="IPR047057">
    <property type="entry name" value="MerR_fam"/>
</dbReference>
<dbReference type="GO" id="GO:0003677">
    <property type="term" value="F:DNA binding"/>
    <property type="evidence" value="ECO:0007669"/>
    <property type="project" value="UniProtKB-KW"/>
</dbReference>
<evidence type="ECO:0000256" key="3">
    <source>
        <dbReference type="ARBA" id="ARBA00023125"/>
    </source>
</evidence>
<dbReference type="AlphaFoldDB" id="C0D530"/>
<dbReference type="SUPFAM" id="SSF46955">
    <property type="entry name" value="Putative DNA-binding domain"/>
    <property type="match status" value="1"/>
</dbReference>
<accession>C0D530</accession>
<dbReference type="PROSITE" id="PS50937">
    <property type="entry name" value="HTH_MERR_2"/>
    <property type="match status" value="1"/>
</dbReference>
<dbReference type="RefSeq" id="WP_007714835.1">
    <property type="nucleotide sequence ID" value="NZ_CP102272.1"/>
</dbReference>
<proteinExistence type="predicted"/>
<keyword evidence="3" id="KW-0238">DNA-binding</keyword>
<dbReference type="SMART" id="SM00422">
    <property type="entry name" value="HTH_MERR"/>
    <property type="match status" value="1"/>
</dbReference>
<feature type="domain" description="HTH merR-type" evidence="5">
    <location>
        <begin position="1"/>
        <end position="70"/>
    </location>
</feature>
<dbReference type="Gene3D" id="1.10.1660.10">
    <property type="match status" value="1"/>
</dbReference>